<dbReference type="Proteomes" id="UP000749311">
    <property type="component" value="Unassembled WGS sequence"/>
</dbReference>
<sequence length="169" mass="18580">MASDRITNDAEAREYLAALDRMAASGQITEDECLDERARVLTLMERWERGRKFNRIFLISLFGVLVLAAIIVFAVTSSKPKSVGDRQDDARAAAIVACRDAIKDQLKAPRTAEFDDESVLWSGSEARVSGAVDAQNSFGALIRTQWSCTVTMDLDGAKAQRVTSAYLDD</sequence>
<evidence type="ECO:0000256" key="1">
    <source>
        <dbReference type="SAM" id="Phobius"/>
    </source>
</evidence>
<gene>
    <name evidence="2" type="ORF">FB473_001908</name>
</gene>
<reference evidence="2 3" key="1">
    <citation type="submission" date="2020-02" db="EMBL/GenBank/DDBJ databases">
        <title>Sequencing the genomes of 1000 actinobacteria strains.</title>
        <authorList>
            <person name="Klenk H.-P."/>
        </authorList>
    </citation>
    <scope>NUCLEOTIDE SEQUENCE [LARGE SCALE GENOMIC DNA]</scope>
    <source>
        <strain evidence="2 3">DSM 19609</strain>
    </source>
</reference>
<proteinExistence type="predicted"/>
<evidence type="ECO:0000313" key="2">
    <source>
        <dbReference type="EMBL" id="NIH57263.1"/>
    </source>
</evidence>
<keyword evidence="1" id="KW-0812">Transmembrane</keyword>
<name>A0ABX0SIY1_9ACTN</name>
<keyword evidence="1" id="KW-1133">Transmembrane helix</keyword>
<comment type="caution">
    <text evidence="2">The sequence shown here is derived from an EMBL/GenBank/DDBJ whole genome shotgun (WGS) entry which is preliminary data.</text>
</comment>
<dbReference type="GO" id="GO:0016874">
    <property type="term" value="F:ligase activity"/>
    <property type="evidence" value="ECO:0007669"/>
    <property type="project" value="UniProtKB-KW"/>
</dbReference>
<accession>A0ABX0SIY1</accession>
<evidence type="ECO:0000313" key="3">
    <source>
        <dbReference type="Proteomes" id="UP000749311"/>
    </source>
</evidence>
<keyword evidence="3" id="KW-1185">Reference proteome</keyword>
<feature type="transmembrane region" description="Helical" evidence="1">
    <location>
        <begin position="56"/>
        <end position="76"/>
    </location>
</feature>
<keyword evidence="2" id="KW-0436">Ligase</keyword>
<dbReference type="EMBL" id="JAAMOZ010000001">
    <property type="protein sequence ID" value="NIH57263.1"/>
    <property type="molecule type" value="Genomic_DNA"/>
</dbReference>
<keyword evidence="1" id="KW-0472">Membrane</keyword>
<dbReference type="RefSeq" id="WP_167166814.1">
    <property type="nucleotide sequence ID" value="NZ_BAAAOO010000008.1"/>
</dbReference>
<organism evidence="2 3">
    <name type="scientific">Brooklawnia cerclae</name>
    <dbReference type="NCBI Taxonomy" id="349934"/>
    <lineage>
        <taxon>Bacteria</taxon>
        <taxon>Bacillati</taxon>
        <taxon>Actinomycetota</taxon>
        <taxon>Actinomycetes</taxon>
        <taxon>Propionibacteriales</taxon>
        <taxon>Propionibacteriaceae</taxon>
        <taxon>Brooklawnia</taxon>
    </lineage>
</organism>
<protein>
    <submittedName>
        <fullName evidence="2">Acyl-CoA synthetase (AMP-forming)/AMP-acid ligase II</fullName>
    </submittedName>
</protein>